<dbReference type="SUPFAM" id="SSF53474">
    <property type="entry name" value="alpha/beta-Hydrolases"/>
    <property type="match status" value="1"/>
</dbReference>
<dbReference type="AlphaFoldDB" id="A0AAJ6HPD5"/>
<sequence length="247" mass="25595">MSVASDMSGQGKPTIVLVHGAFAESSSWNGVIADLKRRGYPVLAVANPLRGVQNDAAYVRSVLDTVSGPVVMAAHSYGGVVMTEAADGVSKVKALVYVASVSPDTGESVATLGAKFAVSKLFEAIKGVPFTLPDGSTGMDQYVDPDRFPEVFAADVDTETAEVMAVTQRPASAEAQQGGVTKAAWKTIPSWTLITKQDQAIMPELQRFAAERAGSTVVEVEASHAVAVSQPGVVADLIDTAARATAG</sequence>
<reference evidence="2 3" key="1">
    <citation type="submission" date="2023-07" db="EMBL/GenBank/DDBJ databases">
        <title>Micromonospora profundi TRM 95458 converts glycerol to a new osmotic compound.</title>
        <authorList>
            <person name="Lu D."/>
        </authorList>
    </citation>
    <scope>NUCLEOTIDE SEQUENCE [LARGE SCALE GENOMIC DNA]</scope>
    <source>
        <strain evidence="2 3">TRM95458</strain>
    </source>
</reference>
<keyword evidence="2" id="KW-0378">Hydrolase</keyword>
<dbReference type="InterPro" id="IPR029058">
    <property type="entry name" value="AB_hydrolase_fold"/>
</dbReference>
<feature type="domain" description="AB hydrolase-1" evidence="1">
    <location>
        <begin position="15"/>
        <end position="236"/>
    </location>
</feature>
<dbReference type="GO" id="GO:0016787">
    <property type="term" value="F:hydrolase activity"/>
    <property type="evidence" value="ECO:0007669"/>
    <property type="project" value="UniProtKB-KW"/>
</dbReference>
<evidence type="ECO:0000313" key="2">
    <source>
        <dbReference type="EMBL" id="WLS44630.1"/>
    </source>
</evidence>
<evidence type="ECO:0000313" key="3">
    <source>
        <dbReference type="Proteomes" id="UP001235874"/>
    </source>
</evidence>
<evidence type="ECO:0000259" key="1">
    <source>
        <dbReference type="Pfam" id="PF12697"/>
    </source>
</evidence>
<dbReference type="PANTHER" id="PTHR37017:SF11">
    <property type="entry name" value="ESTERASE_LIPASE_THIOESTERASE DOMAIN-CONTAINING PROTEIN"/>
    <property type="match status" value="1"/>
</dbReference>
<organism evidence="2 3">
    <name type="scientific">Micromonospora profundi</name>
    <dbReference type="NCBI Taxonomy" id="1420889"/>
    <lineage>
        <taxon>Bacteria</taxon>
        <taxon>Bacillati</taxon>
        <taxon>Actinomycetota</taxon>
        <taxon>Actinomycetes</taxon>
        <taxon>Micromonosporales</taxon>
        <taxon>Micromonosporaceae</taxon>
        <taxon>Micromonospora</taxon>
    </lineage>
</organism>
<gene>
    <name evidence="2" type="ORF">Q3V37_25080</name>
</gene>
<dbReference type="RefSeq" id="WP_306271845.1">
    <property type="nucleotide sequence ID" value="NZ_CP130472.1"/>
</dbReference>
<name>A0AAJ6HPD5_9ACTN</name>
<proteinExistence type="predicted"/>
<accession>A0AAJ6HPD5</accession>
<dbReference type="InterPro" id="IPR052897">
    <property type="entry name" value="Sec-Metab_Biosynth_Hydrolase"/>
</dbReference>
<keyword evidence="3" id="KW-1185">Reference proteome</keyword>
<dbReference type="InterPro" id="IPR000073">
    <property type="entry name" value="AB_hydrolase_1"/>
</dbReference>
<dbReference type="PANTHER" id="PTHR37017">
    <property type="entry name" value="AB HYDROLASE-1 DOMAIN-CONTAINING PROTEIN-RELATED"/>
    <property type="match status" value="1"/>
</dbReference>
<dbReference type="KEGG" id="mprn:Q3V37_25080"/>
<dbReference type="Pfam" id="PF12697">
    <property type="entry name" value="Abhydrolase_6"/>
    <property type="match status" value="1"/>
</dbReference>
<protein>
    <submittedName>
        <fullName evidence="2">Alpha/beta hydrolase</fullName>
    </submittedName>
</protein>
<dbReference type="EMBL" id="CP130472">
    <property type="protein sequence ID" value="WLS44630.1"/>
    <property type="molecule type" value="Genomic_DNA"/>
</dbReference>
<dbReference type="Proteomes" id="UP001235874">
    <property type="component" value="Chromosome"/>
</dbReference>
<dbReference type="Gene3D" id="3.40.50.1820">
    <property type="entry name" value="alpha/beta hydrolase"/>
    <property type="match status" value="1"/>
</dbReference>